<evidence type="ECO:0000313" key="1">
    <source>
        <dbReference type="EMBL" id="KAF2432266.1"/>
    </source>
</evidence>
<proteinExistence type="predicted"/>
<organism evidence="1 2">
    <name type="scientific">Tothia fuscella</name>
    <dbReference type="NCBI Taxonomy" id="1048955"/>
    <lineage>
        <taxon>Eukaryota</taxon>
        <taxon>Fungi</taxon>
        <taxon>Dikarya</taxon>
        <taxon>Ascomycota</taxon>
        <taxon>Pezizomycotina</taxon>
        <taxon>Dothideomycetes</taxon>
        <taxon>Pleosporomycetidae</taxon>
        <taxon>Venturiales</taxon>
        <taxon>Cylindrosympodiaceae</taxon>
        <taxon>Tothia</taxon>
    </lineage>
</organism>
<evidence type="ECO:0000313" key="2">
    <source>
        <dbReference type="Proteomes" id="UP000800235"/>
    </source>
</evidence>
<comment type="caution">
    <text evidence="1">The sequence shown here is derived from an EMBL/GenBank/DDBJ whole genome shotgun (WGS) entry which is preliminary data.</text>
</comment>
<keyword evidence="2" id="KW-1185">Reference proteome</keyword>
<reference evidence="1" key="1">
    <citation type="journal article" date="2020" name="Stud. Mycol.">
        <title>101 Dothideomycetes genomes: a test case for predicting lifestyles and emergence of pathogens.</title>
        <authorList>
            <person name="Haridas S."/>
            <person name="Albert R."/>
            <person name="Binder M."/>
            <person name="Bloem J."/>
            <person name="Labutti K."/>
            <person name="Salamov A."/>
            <person name="Andreopoulos B."/>
            <person name="Baker S."/>
            <person name="Barry K."/>
            <person name="Bills G."/>
            <person name="Bluhm B."/>
            <person name="Cannon C."/>
            <person name="Castanera R."/>
            <person name="Culley D."/>
            <person name="Daum C."/>
            <person name="Ezra D."/>
            <person name="Gonzalez J."/>
            <person name="Henrissat B."/>
            <person name="Kuo A."/>
            <person name="Liang C."/>
            <person name="Lipzen A."/>
            <person name="Lutzoni F."/>
            <person name="Magnuson J."/>
            <person name="Mondo S."/>
            <person name="Nolan M."/>
            <person name="Ohm R."/>
            <person name="Pangilinan J."/>
            <person name="Park H.-J."/>
            <person name="Ramirez L."/>
            <person name="Alfaro M."/>
            <person name="Sun H."/>
            <person name="Tritt A."/>
            <person name="Yoshinaga Y."/>
            <person name="Zwiers L.-H."/>
            <person name="Turgeon B."/>
            <person name="Goodwin S."/>
            <person name="Spatafora J."/>
            <person name="Crous P."/>
            <person name="Grigoriev I."/>
        </authorList>
    </citation>
    <scope>NUCLEOTIDE SEQUENCE</scope>
    <source>
        <strain evidence="1">CBS 130266</strain>
    </source>
</reference>
<dbReference type="Proteomes" id="UP000800235">
    <property type="component" value="Unassembled WGS sequence"/>
</dbReference>
<gene>
    <name evidence="1" type="ORF">EJ08DRAFT_140353</name>
</gene>
<dbReference type="AlphaFoldDB" id="A0A9P4NW66"/>
<sequence>MARSMARQHVSCNPWACASFLISFCDLAQLEYAHLHCTVISRAKAPFSGCNLVILLVRCSAFRPILSLLARKVYGPLMAPLGGFSYSRSQTKSIGEVLVLVIQLTVESPLNSRFAGRLNTNWPASGNDSFRSPTSGVVYPLSVWELGRELLPRESQLHFSGTHFA</sequence>
<dbReference type="EMBL" id="MU007027">
    <property type="protein sequence ID" value="KAF2432266.1"/>
    <property type="molecule type" value="Genomic_DNA"/>
</dbReference>
<name>A0A9P4NW66_9PEZI</name>
<protein>
    <submittedName>
        <fullName evidence="1">Uncharacterized protein</fullName>
    </submittedName>
</protein>
<accession>A0A9P4NW66</accession>